<sequence>MNETQWRAAALFHHITVLKQEATEGLRIKPDGIYVDCTLGGAGHSSLIASQLSSKGRLISLDQDDWALNNAREVMKPYVDRITLVKTNFRDLEEVLRNEVEVDENGQPQVDGILFDLGVSSPQFDEGERGFSYNHDAPLDMRMDQSAELTAAKIVNEWPEQEIARILYEYGEEKFSRRIAKVIVERRAQSPIQTTGELVEMIKEGIPAAARRTGGHPAKRSFQAFRIAVNDELGAFKDALHQAVRCLAPGGRVSVITFHSLEDRICKQIFNSYIPKCTCPPDFPMCVCGGGQGDLKLVNRKPLMPSAEEIESNPRARSAKLRIAEKL</sequence>
<dbReference type="Gene3D" id="1.10.150.170">
    <property type="entry name" value="Putative methyltransferase TM0872, insert domain"/>
    <property type="match status" value="1"/>
</dbReference>
<dbReference type="NCBIfam" id="TIGR00006">
    <property type="entry name" value="16S rRNA (cytosine(1402)-N(4))-methyltransferase RsmH"/>
    <property type="match status" value="1"/>
</dbReference>
<dbReference type="SUPFAM" id="SSF53335">
    <property type="entry name" value="S-adenosyl-L-methionine-dependent methyltransferases"/>
    <property type="match status" value="1"/>
</dbReference>
<evidence type="ECO:0000256" key="4">
    <source>
        <dbReference type="ARBA" id="ARBA00022603"/>
    </source>
</evidence>
<evidence type="ECO:0000313" key="9">
    <source>
        <dbReference type="Proteomes" id="UP000187074"/>
    </source>
</evidence>
<evidence type="ECO:0000256" key="5">
    <source>
        <dbReference type="ARBA" id="ARBA00022679"/>
    </source>
</evidence>
<keyword evidence="4 7" id="KW-0489">Methyltransferase</keyword>
<evidence type="ECO:0000256" key="2">
    <source>
        <dbReference type="ARBA" id="ARBA00022490"/>
    </source>
</evidence>
<evidence type="ECO:0000313" key="8">
    <source>
        <dbReference type="EMBL" id="OME96956.1"/>
    </source>
</evidence>
<evidence type="ECO:0000256" key="1">
    <source>
        <dbReference type="ARBA" id="ARBA00010396"/>
    </source>
</evidence>
<keyword evidence="2 7" id="KW-0963">Cytoplasm</keyword>
<comment type="function">
    <text evidence="7">Specifically methylates the N4 position of cytidine in position 1402 (C1402) of 16S rRNA.</text>
</comment>
<protein>
    <recommendedName>
        <fullName evidence="7">Ribosomal RNA small subunit methyltransferase H</fullName>
        <ecNumber evidence="7">2.1.1.199</ecNumber>
    </recommendedName>
    <alternativeName>
        <fullName evidence="7">16S rRNA m(4)C1402 methyltransferase</fullName>
    </alternativeName>
    <alternativeName>
        <fullName evidence="7">rRNA (cytosine-N(4)-)-methyltransferase RsmH</fullName>
    </alternativeName>
</protein>
<keyword evidence="6 7" id="KW-0949">S-adenosyl-L-methionine</keyword>
<comment type="similarity">
    <text evidence="1 7">Belongs to the methyltransferase superfamily. RsmH family.</text>
</comment>
<dbReference type="EMBL" id="MRTF01000001">
    <property type="protein sequence ID" value="OME96956.1"/>
    <property type="molecule type" value="Genomic_DNA"/>
</dbReference>
<feature type="binding site" evidence="7">
    <location>
        <position position="62"/>
    </location>
    <ligand>
        <name>S-adenosyl-L-methionine</name>
        <dbReference type="ChEBI" id="CHEBI:59789"/>
    </ligand>
</feature>
<feature type="binding site" evidence="7">
    <location>
        <position position="89"/>
    </location>
    <ligand>
        <name>S-adenosyl-L-methionine</name>
        <dbReference type="ChEBI" id="CHEBI:59789"/>
    </ligand>
</feature>
<dbReference type="InterPro" id="IPR023397">
    <property type="entry name" value="SAM-dep_MeTrfase_MraW_recog"/>
</dbReference>
<dbReference type="Proteomes" id="UP000187074">
    <property type="component" value="Unassembled WGS sequence"/>
</dbReference>
<dbReference type="GO" id="GO:0070475">
    <property type="term" value="P:rRNA base methylation"/>
    <property type="evidence" value="ECO:0007669"/>
    <property type="project" value="UniProtKB-UniRule"/>
</dbReference>
<keyword evidence="5 7" id="KW-0808">Transferase</keyword>
<dbReference type="InterPro" id="IPR029063">
    <property type="entry name" value="SAM-dependent_MTases_sf"/>
</dbReference>
<gene>
    <name evidence="7" type="primary">rsmH</name>
    <name evidence="8" type="ORF">BK123_01230</name>
</gene>
<comment type="caution">
    <text evidence="8">The sequence shown here is derived from an EMBL/GenBank/DDBJ whole genome shotgun (WGS) entry which is preliminary data.</text>
</comment>
<feature type="binding site" evidence="7">
    <location>
        <position position="116"/>
    </location>
    <ligand>
        <name>S-adenosyl-L-methionine</name>
        <dbReference type="ChEBI" id="CHEBI:59789"/>
    </ligand>
</feature>
<dbReference type="PANTHER" id="PTHR11265">
    <property type="entry name" value="S-ADENOSYL-METHYLTRANSFERASE MRAW"/>
    <property type="match status" value="1"/>
</dbReference>
<name>A0A1R1BA47_PAELA</name>
<evidence type="ECO:0000256" key="3">
    <source>
        <dbReference type="ARBA" id="ARBA00022552"/>
    </source>
</evidence>
<dbReference type="STRING" id="1401.BK123_01230"/>
<dbReference type="EC" id="2.1.1.199" evidence="7"/>
<feature type="binding site" evidence="7">
    <location>
        <begin position="42"/>
        <end position="44"/>
    </location>
    <ligand>
        <name>S-adenosyl-L-methionine</name>
        <dbReference type="ChEBI" id="CHEBI:59789"/>
    </ligand>
</feature>
<dbReference type="Gene3D" id="3.40.50.150">
    <property type="entry name" value="Vaccinia Virus protein VP39"/>
    <property type="match status" value="1"/>
</dbReference>
<keyword evidence="3 7" id="KW-0698">rRNA processing</keyword>
<feature type="binding site" evidence="7">
    <location>
        <position position="123"/>
    </location>
    <ligand>
        <name>S-adenosyl-L-methionine</name>
        <dbReference type="ChEBI" id="CHEBI:59789"/>
    </ligand>
</feature>
<proteinExistence type="inferred from homology"/>
<accession>A0A1R1BA47</accession>
<evidence type="ECO:0000256" key="6">
    <source>
        <dbReference type="ARBA" id="ARBA00022691"/>
    </source>
</evidence>
<dbReference type="HAMAP" id="MF_01007">
    <property type="entry name" value="16SrRNA_methyltr_H"/>
    <property type="match status" value="1"/>
</dbReference>
<dbReference type="SUPFAM" id="SSF81799">
    <property type="entry name" value="Putative methyltransferase TM0872, insert domain"/>
    <property type="match status" value="1"/>
</dbReference>
<dbReference type="InterPro" id="IPR002903">
    <property type="entry name" value="RsmH"/>
</dbReference>
<dbReference type="Pfam" id="PF01795">
    <property type="entry name" value="Methyltransf_5"/>
    <property type="match status" value="1"/>
</dbReference>
<organism evidence="8 9">
    <name type="scientific">Paenibacillus lautus</name>
    <name type="common">Bacillus lautus</name>
    <dbReference type="NCBI Taxonomy" id="1401"/>
    <lineage>
        <taxon>Bacteria</taxon>
        <taxon>Bacillati</taxon>
        <taxon>Bacillota</taxon>
        <taxon>Bacilli</taxon>
        <taxon>Bacillales</taxon>
        <taxon>Paenibacillaceae</taxon>
        <taxon>Paenibacillus</taxon>
    </lineage>
</organism>
<dbReference type="PIRSF" id="PIRSF004486">
    <property type="entry name" value="MraW"/>
    <property type="match status" value="1"/>
</dbReference>
<dbReference type="AlphaFoldDB" id="A0A1R1BA47"/>
<dbReference type="PANTHER" id="PTHR11265:SF0">
    <property type="entry name" value="12S RRNA N4-METHYLCYTIDINE METHYLTRANSFERASE"/>
    <property type="match status" value="1"/>
</dbReference>
<dbReference type="FunFam" id="1.10.150.170:FF:000001">
    <property type="entry name" value="Ribosomal RNA small subunit methyltransferase H"/>
    <property type="match status" value="1"/>
</dbReference>
<dbReference type="GO" id="GO:0005737">
    <property type="term" value="C:cytoplasm"/>
    <property type="evidence" value="ECO:0007669"/>
    <property type="project" value="UniProtKB-SubCell"/>
</dbReference>
<comment type="catalytic activity">
    <reaction evidence="7">
        <text>cytidine(1402) in 16S rRNA + S-adenosyl-L-methionine = N(4)-methylcytidine(1402) in 16S rRNA + S-adenosyl-L-homocysteine + H(+)</text>
        <dbReference type="Rhea" id="RHEA:42928"/>
        <dbReference type="Rhea" id="RHEA-COMP:10286"/>
        <dbReference type="Rhea" id="RHEA-COMP:10287"/>
        <dbReference type="ChEBI" id="CHEBI:15378"/>
        <dbReference type="ChEBI" id="CHEBI:57856"/>
        <dbReference type="ChEBI" id="CHEBI:59789"/>
        <dbReference type="ChEBI" id="CHEBI:74506"/>
        <dbReference type="ChEBI" id="CHEBI:82748"/>
        <dbReference type="EC" id="2.1.1.199"/>
    </reaction>
</comment>
<comment type="subcellular location">
    <subcellularLocation>
        <location evidence="7">Cytoplasm</location>
    </subcellularLocation>
</comment>
<dbReference type="GO" id="GO:0071424">
    <property type="term" value="F:rRNA (cytosine-N4-)-methyltransferase activity"/>
    <property type="evidence" value="ECO:0007669"/>
    <property type="project" value="UniProtKB-UniRule"/>
</dbReference>
<evidence type="ECO:0000256" key="7">
    <source>
        <dbReference type="HAMAP-Rule" id="MF_01007"/>
    </source>
</evidence>
<reference evidence="8 9" key="1">
    <citation type="submission" date="2016-11" db="EMBL/GenBank/DDBJ databases">
        <title>Paenibacillus species isolates.</title>
        <authorList>
            <person name="Beno S.M."/>
        </authorList>
    </citation>
    <scope>NUCLEOTIDE SEQUENCE [LARGE SCALE GENOMIC DNA]</scope>
    <source>
        <strain evidence="8 9">FSL F4-0100</strain>
    </source>
</reference>